<dbReference type="SMART" id="SM00829">
    <property type="entry name" value="PKS_ER"/>
    <property type="match status" value="1"/>
</dbReference>
<dbReference type="SUPFAM" id="SSF51735">
    <property type="entry name" value="NAD(P)-binding Rossmann-fold domains"/>
    <property type="match status" value="1"/>
</dbReference>
<keyword evidence="6" id="KW-0007">Acetylation</keyword>
<dbReference type="Proteomes" id="UP000028547">
    <property type="component" value="Unassembled WGS sequence"/>
</dbReference>
<comment type="subunit">
    <text evidence="2">Homotetramer.</text>
</comment>
<keyword evidence="5" id="KW-0694">RNA-binding</keyword>
<dbReference type="GO" id="GO:0008270">
    <property type="term" value="F:zinc ion binding"/>
    <property type="evidence" value="ECO:0007669"/>
    <property type="project" value="InterPro"/>
</dbReference>
<evidence type="ECO:0000256" key="2">
    <source>
        <dbReference type="ARBA" id="ARBA00011881"/>
    </source>
</evidence>
<keyword evidence="3" id="KW-0963">Cytoplasm</keyword>
<name>A0A084SSB2_9BACT</name>
<comment type="subcellular location">
    <subcellularLocation>
        <location evidence="1">Cytoplasm</location>
    </subcellularLocation>
</comment>
<feature type="domain" description="Enoyl reductase (ER)" evidence="7">
    <location>
        <begin position="10"/>
        <end position="340"/>
    </location>
</feature>
<organism evidence="8 9">
    <name type="scientific">Archangium violaceum Cb vi76</name>
    <dbReference type="NCBI Taxonomy" id="1406225"/>
    <lineage>
        <taxon>Bacteria</taxon>
        <taxon>Pseudomonadati</taxon>
        <taxon>Myxococcota</taxon>
        <taxon>Myxococcia</taxon>
        <taxon>Myxococcales</taxon>
        <taxon>Cystobacterineae</taxon>
        <taxon>Archangiaceae</taxon>
        <taxon>Archangium</taxon>
    </lineage>
</organism>
<dbReference type="RefSeq" id="WP_043398897.1">
    <property type="nucleotide sequence ID" value="NZ_JPMI01000146.1"/>
</dbReference>
<sequence length="346" mass="36442">MKAVVLREFGEASNLKLESVPDPRPGRGEVLIRVHACGVCYHDVINRRGNLPRTHVPAILGHEAAGEVVEVGPDTPGWKVGDRVATLQRLSCGECALCKSGRNSLCKKDNRFFGEEISGGYAQYMTAPVAGLGRVPANLPWPVAATVCCTLGTAVHTVRTRGRVRDGETVLITGASGGVGLAAVQLAKLDGARVIAVTSGEAKVQALREAGADEVIVSRGLDFASEARRRTGGEGVNVAIEIVGSVTFGQTLKAMAPGGRVVVVGNLETGTVDLNPGLVIVKELEILGAYATTREELDQSLQLVADGKIRPFVAESVPLAEAGRAHFRLENREVAGRLVLVPPELQ</sequence>
<dbReference type="InterPro" id="IPR051603">
    <property type="entry name" value="Zinc-ADH_QOR/CCCR"/>
</dbReference>
<dbReference type="InterPro" id="IPR013154">
    <property type="entry name" value="ADH-like_N"/>
</dbReference>
<dbReference type="InterPro" id="IPR036291">
    <property type="entry name" value="NAD(P)-bd_dom_sf"/>
</dbReference>
<dbReference type="GO" id="GO:0003723">
    <property type="term" value="F:RNA binding"/>
    <property type="evidence" value="ECO:0007669"/>
    <property type="project" value="UniProtKB-KW"/>
</dbReference>
<reference evidence="8 9" key="1">
    <citation type="submission" date="2014-07" db="EMBL/GenBank/DDBJ databases">
        <title>Draft Genome Sequence of Gephyronic Acid Producer, Cystobacter violaceus Strain Cb vi76.</title>
        <authorList>
            <person name="Stevens D.C."/>
            <person name="Young J."/>
            <person name="Carmichael R."/>
            <person name="Tan J."/>
            <person name="Taylor R.E."/>
        </authorList>
    </citation>
    <scope>NUCLEOTIDE SEQUENCE [LARGE SCALE GENOMIC DNA]</scope>
    <source>
        <strain evidence="8 9">Cb vi76</strain>
    </source>
</reference>
<dbReference type="EMBL" id="JPMI01000146">
    <property type="protein sequence ID" value="KFA91347.1"/>
    <property type="molecule type" value="Genomic_DNA"/>
</dbReference>
<dbReference type="InterPro" id="IPR002364">
    <property type="entry name" value="Quin_OxRdtase/zeta-crystal_CS"/>
</dbReference>
<dbReference type="GO" id="GO:0016491">
    <property type="term" value="F:oxidoreductase activity"/>
    <property type="evidence" value="ECO:0007669"/>
    <property type="project" value="InterPro"/>
</dbReference>
<comment type="caution">
    <text evidence="8">The sequence shown here is derived from an EMBL/GenBank/DDBJ whole genome shotgun (WGS) entry which is preliminary data.</text>
</comment>
<gene>
    <name evidence="8" type="ORF">Q664_22445</name>
</gene>
<accession>A0A084SSB2</accession>
<evidence type="ECO:0000313" key="8">
    <source>
        <dbReference type="EMBL" id="KFA91347.1"/>
    </source>
</evidence>
<dbReference type="GO" id="GO:0005737">
    <property type="term" value="C:cytoplasm"/>
    <property type="evidence" value="ECO:0007669"/>
    <property type="project" value="UniProtKB-SubCell"/>
</dbReference>
<evidence type="ECO:0000313" key="9">
    <source>
        <dbReference type="Proteomes" id="UP000028547"/>
    </source>
</evidence>
<dbReference type="AlphaFoldDB" id="A0A084SSB2"/>
<dbReference type="PROSITE" id="PS01162">
    <property type="entry name" value="QOR_ZETA_CRYSTAL"/>
    <property type="match status" value="1"/>
</dbReference>
<dbReference type="SUPFAM" id="SSF50129">
    <property type="entry name" value="GroES-like"/>
    <property type="match status" value="1"/>
</dbReference>
<evidence type="ECO:0000256" key="3">
    <source>
        <dbReference type="ARBA" id="ARBA00022490"/>
    </source>
</evidence>
<dbReference type="InterPro" id="IPR011032">
    <property type="entry name" value="GroES-like_sf"/>
</dbReference>
<evidence type="ECO:0000256" key="6">
    <source>
        <dbReference type="ARBA" id="ARBA00022990"/>
    </source>
</evidence>
<dbReference type="InterPro" id="IPR020843">
    <property type="entry name" value="ER"/>
</dbReference>
<evidence type="ECO:0000256" key="5">
    <source>
        <dbReference type="ARBA" id="ARBA00022884"/>
    </source>
</evidence>
<keyword evidence="4" id="KW-0521">NADP</keyword>
<dbReference type="InterPro" id="IPR013149">
    <property type="entry name" value="ADH-like_C"/>
</dbReference>
<protein>
    <submittedName>
        <fullName evidence="8">Zinc-binding dehydrogenase</fullName>
    </submittedName>
</protein>
<dbReference type="Gene3D" id="3.90.180.10">
    <property type="entry name" value="Medium-chain alcohol dehydrogenases, catalytic domain"/>
    <property type="match status" value="1"/>
</dbReference>
<evidence type="ECO:0000256" key="4">
    <source>
        <dbReference type="ARBA" id="ARBA00022857"/>
    </source>
</evidence>
<dbReference type="PANTHER" id="PTHR44154">
    <property type="entry name" value="QUINONE OXIDOREDUCTASE"/>
    <property type="match status" value="1"/>
</dbReference>
<evidence type="ECO:0000259" key="7">
    <source>
        <dbReference type="SMART" id="SM00829"/>
    </source>
</evidence>
<dbReference type="Pfam" id="PF00107">
    <property type="entry name" value="ADH_zinc_N"/>
    <property type="match status" value="1"/>
</dbReference>
<proteinExistence type="predicted"/>
<dbReference type="PANTHER" id="PTHR44154:SF1">
    <property type="entry name" value="QUINONE OXIDOREDUCTASE"/>
    <property type="match status" value="1"/>
</dbReference>
<evidence type="ECO:0000256" key="1">
    <source>
        <dbReference type="ARBA" id="ARBA00004496"/>
    </source>
</evidence>
<dbReference type="Pfam" id="PF08240">
    <property type="entry name" value="ADH_N"/>
    <property type="match status" value="1"/>
</dbReference>